<dbReference type="CDD" id="cd00685">
    <property type="entry name" value="Trans_IPPS_HT"/>
    <property type="match status" value="1"/>
</dbReference>
<evidence type="ECO:0000256" key="1">
    <source>
        <dbReference type="ARBA" id="ARBA00001946"/>
    </source>
</evidence>
<evidence type="ECO:0000256" key="4">
    <source>
        <dbReference type="ARBA" id="ARBA00022723"/>
    </source>
</evidence>
<dbReference type="PROSITE" id="PS00723">
    <property type="entry name" value="POLYPRENYL_SYNTHASE_1"/>
    <property type="match status" value="1"/>
</dbReference>
<sequence>MDKHILALPPHLRADLHEVEQQLLDIQVTNPVHQAAIQALVTGNGKMLRATFVILASTWGPTTPARQRVINAAAAVEVIHLASLVHDDVIDDATLRRGQPTLSARFGQQTAIYLGDFLFTKYFELLLSYSTDFANLQYCVTAMKAVLAGEIKQTELNFNLQRTEAEYLQSVQGKTNELFRLSFGEGAKLAHAPAAVVKTAEALGNQIGFAFQILNDLGDFAIDPQTGIPRLHDVQEGTYTLPIIKTLASNRGAELSALLKKDHLEKGDLVTIVQLVETSGGLAAARAEGERYLNQAEQLLHELPDNDSTRLLKRLLHHVFAQL</sequence>
<keyword evidence="8" id="KW-1185">Reference proteome</keyword>
<evidence type="ECO:0000256" key="3">
    <source>
        <dbReference type="ARBA" id="ARBA00022679"/>
    </source>
</evidence>
<dbReference type="InterPro" id="IPR033749">
    <property type="entry name" value="Polyprenyl_synt_CS"/>
</dbReference>
<gene>
    <name evidence="7" type="ORF">M3M35_04140</name>
</gene>
<keyword evidence="4" id="KW-0479">Metal-binding</keyword>
<keyword evidence="5" id="KW-0460">Magnesium</keyword>
<evidence type="ECO:0000256" key="5">
    <source>
        <dbReference type="ARBA" id="ARBA00022842"/>
    </source>
</evidence>
<dbReference type="SUPFAM" id="SSF48576">
    <property type="entry name" value="Terpenoid synthases"/>
    <property type="match status" value="1"/>
</dbReference>
<dbReference type="Gene3D" id="1.10.600.10">
    <property type="entry name" value="Farnesyl Diphosphate Synthase"/>
    <property type="match status" value="1"/>
</dbReference>
<dbReference type="PANTHER" id="PTHR12001:SF69">
    <property type="entry name" value="ALL TRANS-POLYPRENYL-DIPHOSPHATE SYNTHASE PDSS1"/>
    <property type="match status" value="1"/>
</dbReference>
<dbReference type="SFLD" id="SFLDS00005">
    <property type="entry name" value="Isoprenoid_Synthase_Type_I"/>
    <property type="match status" value="1"/>
</dbReference>
<comment type="cofactor">
    <cofactor evidence="1">
        <name>Mg(2+)</name>
        <dbReference type="ChEBI" id="CHEBI:18420"/>
    </cofactor>
</comment>
<protein>
    <submittedName>
        <fullName evidence="7">Polyprenyl synthetase family protein</fullName>
    </submittedName>
</protein>
<reference evidence="7" key="1">
    <citation type="submission" date="2022-05" db="EMBL/GenBank/DDBJ databases">
        <authorList>
            <person name="Oliphant S.A."/>
            <person name="Watson-Haigh N.S."/>
            <person name="Sumby K.M."/>
            <person name="Gardner J.M."/>
            <person name="Jiranek V."/>
        </authorList>
    </citation>
    <scope>NUCLEOTIDE SEQUENCE</scope>
    <source>
        <strain evidence="7">KI16_H9</strain>
    </source>
</reference>
<comment type="similarity">
    <text evidence="2 6">Belongs to the FPP/GGPP synthase family.</text>
</comment>
<dbReference type="EMBL" id="CP097116">
    <property type="protein sequence ID" value="USS84516.1"/>
    <property type="molecule type" value="Genomic_DNA"/>
</dbReference>
<accession>A0ABY5BNG3</accession>
<proteinExistence type="inferred from homology"/>
<keyword evidence="3 6" id="KW-0808">Transferase</keyword>
<dbReference type="Pfam" id="PF00348">
    <property type="entry name" value="polyprenyl_synt"/>
    <property type="match status" value="1"/>
</dbReference>
<organism evidence="7 8">
    <name type="scientific">Fructilactobacillus myrtifloralis</name>
    <dbReference type="NCBI Taxonomy" id="2940301"/>
    <lineage>
        <taxon>Bacteria</taxon>
        <taxon>Bacillati</taxon>
        <taxon>Bacillota</taxon>
        <taxon>Bacilli</taxon>
        <taxon>Lactobacillales</taxon>
        <taxon>Lactobacillaceae</taxon>
        <taxon>Fructilactobacillus</taxon>
    </lineage>
</organism>
<evidence type="ECO:0000256" key="2">
    <source>
        <dbReference type="ARBA" id="ARBA00006706"/>
    </source>
</evidence>
<evidence type="ECO:0000313" key="8">
    <source>
        <dbReference type="Proteomes" id="UP001056707"/>
    </source>
</evidence>
<evidence type="ECO:0000313" key="7">
    <source>
        <dbReference type="EMBL" id="USS84516.1"/>
    </source>
</evidence>
<name>A0ABY5BNG3_9LACO</name>
<evidence type="ECO:0000256" key="6">
    <source>
        <dbReference type="RuleBase" id="RU004466"/>
    </source>
</evidence>
<dbReference type="PANTHER" id="PTHR12001">
    <property type="entry name" value="GERANYLGERANYL PYROPHOSPHATE SYNTHASE"/>
    <property type="match status" value="1"/>
</dbReference>
<dbReference type="InterPro" id="IPR008949">
    <property type="entry name" value="Isoprenoid_synthase_dom_sf"/>
</dbReference>
<dbReference type="InterPro" id="IPR000092">
    <property type="entry name" value="Polyprenyl_synt"/>
</dbReference>
<dbReference type="RefSeq" id="WP_252749419.1">
    <property type="nucleotide sequence ID" value="NZ_CP097116.1"/>
</dbReference>
<dbReference type="Proteomes" id="UP001056707">
    <property type="component" value="Chromosome"/>
</dbReference>